<evidence type="ECO:0000256" key="1">
    <source>
        <dbReference type="ARBA" id="ARBA00001049"/>
    </source>
</evidence>
<dbReference type="PRINTS" id="PR01210">
    <property type="entry name" value="GGTRANSPTASE"/>
</dbReference>
<feature type="signal peptide" evidence="12">
    <location>
        <begin position="1"/>
        <end position="23"/>
    </location>
</feature>
<gene>
    <name evidence="13" type="primary">ggt</name>
    <name evidence="13" type="ORF">CW354_14385</name>
</gene>
<comment type="subunit">
    <text evidence="11">This enzyme consists of two polypeptide chains, which are synthesized in precursor form from a single polypeptide.</text>
</comment>
<dbReference type="Gene3D" id="1.10.246.130">
    <property type="match status" value="1"/>
</dbReference>
<dbReference type="EMBL" id="PJCH01000011">
    <property type="protein sequence ID" value="PQA86681.1"/>
    <property type="molecule type" value="Genomic_DNA"/>
</dbReference>
<keyword evidence="14" id="KW-1185">Reference proteome</keyword>
<feature type="binding site" evidence="10">
    <location>
        <position position="110"/>
    </location>
    <ligand>
        <name>L-glutamate</name>
        <dbReference type="ChEBI" id="CHEBI:29985"/>
    </ligand>
</feature>
<comment type="catalytic activity">
    <reaction evidence="1 11">
        <text>an S-substituted glutathione + H2O = an S-substituted L-cysteinylglycine + L-glutamate</text>
        <dbReference type="Rhea" id="RHEA:59468"/>
        <dbReference type="ChEBI" id="CHEBI:15377"/>
        <dbReference type="ChEBI" id="CHEBI:29985"/>
        <dbReference type="ChEBI" id="CHEBI:90779"/>
        <dbReference type="ChEBI" id="CHEBI:143103"/>
        <dbReference type="EC" id="3.4.19.13"/>
    </reaction>
</comment>
<evidence type="ECO:0000256" key="6">
    <source>
        <dbReference type="ARBA" id="ARBA00023145"/>
    </source>
</evidence>
<dbReference type="Proteomes" id="UP000239504">
    <property type="component" value="Unassembled WGS sequence"/>
</dbReference>
<dbReference type="GO" id="GO:0006750">
    <property type="term" value="P:glutathione biosynthetic process"/>
    <property type="evidence" value="ECO:0007669"/>
    <property type="project" value="UniProtKB-KW"/>
</dbReference>
<feature type="binding site" evidence="10">
    <location>
        <begin position="458"/>
        <end position="459"/>
    </location>
    <ligand>
        <name>L-glutamate</name>
        <dbReference type="ChEBI" id="CHEBI:29985"/>
    </ligand>
</feature>
<dbReference type="PANTHER" id="PTHR43199:SF1">
    <property type="entry name" value="GLUTATHIONE HYDROLASE PROENZYME"/>
    <property type="match status" value="1"/>
</dbReference>
<dbReference type="NCBIfam" id="TIGR00066">
    <property type="entry name" value="g_glut_trans"/>
    <property type="match status" value="1"/>
</dbReference>
<dbReference type="PROSITE" id="PS00462">
    <property type="entry name" value="G_GLU_TRANSPEPTIDASE"/>
    <property type="match status" value="1"/>
</dbReference>
<dbReference type="GO" id="GO:0006751">
    <property type="term" value="P:glutathione catabolic process"/>
    <property type="evidence" value="ECO:0007669"/>
    <property type="project" value="UniProtKB-UniRule"/>
</dbReference>
<dbReference type="InterPro" id="IPR043137">
    <property type="entry name" value="GGT_ssub_C"/>
</dbReference>
<keyword evidence="5 11" id="KW-0378">Hydrolase</keyword>
<evidence type="ECO:0000256" key="9">
    <source>
        <dbReference type="PIRSR" id="PIRSR600101-1"/>
    </source>
</evidence>
<feature type="binding site" evidence="10">
    <location>
        <position position="429"/>
    </location>
    <ligand>
        <name>L-glutamate</name>
        <dbReference type="ChEBI" id="CHEBI:29985"/>
    </ligand>
</feature>
<feature type="binding site" evidence="10">
    <location>
        <begin position="405"/>
        <end position="407"/>
    </location>
    <ligand>
        <name>L-glutamate</name>
        <dbReference type="ChEBI" id="CHEBI:29985"/>
    </ligand>
</feature>
<dbReference type="RefSeq" id="WP_104830799.1">
    <property type="nucleotide sequence ID" value="NZ_PJCH01000011.1"/>
</dbReference>
<evidence type="ECO:0000256" key="11">
    <source>
        <dbReference type="RuleBase" id="RU368036"/>
    </source>
</evidence>
<comment type="catalytic activity">
    <reaction evidence="8 11">
        <text>an N-terminal (5-L-glutamyl)-[peptide] + an alpha-amino acid = 5-L-glutamyl amino acid + an N-terminal L-alpha-aminoacyl-[peptide]</text>
        <dbReference type="Rhea" id="RHEA:23904"/>
        <dbReference type="Rhea" id="RHEA-COMP:9780"/>
        <dbReference type="Rhea" id="RHEA-COMP:9795"/>
        <dbReference type="ChEBI" id="CHEBI:77644"/>
        <dbReference type="ChEBI" id="CHEBI:78597"/>
        <dbReference type="ChEBI" id="CHEBI:78599"/>
        <dbReference type="ChEBI" id="CHEBI:78608"/>
        <dbReference type="EC" id="2.3.2.2"/>
    </reaction>
</comment>
<evidence type="ECO:0000313" key="13">
    <source>
        <dbReference type="EMBL" id="PQA86681.1"/>
    </source>
</evidence>
<evidence type="ECO:0000313" key="14">
    <source>
        <dbReference type="Proteomes" id="UP000239504"/>
    </source>
</evidence>
<dbReference type="InterPro" id="IPR029055">
    <property type="entry name" value="Ntn_hydrolases_N"/>
</dbReference>
<dbReference type="OrthoDB" id="9781342at2"/>
<keyword evidence="11" id="KW-0317">Glutathione biosynthesis</keyword>
<evidence type="ECO:0000256" key="12">
    <source>
        <dbReference type="SAM" id="SignalP"/>
    </source>
</evidence>
<comment type="pathway">
    <text evidence="11">Sulfur metabolism; glutathione metabolism.</text>
</comment>
<dbReference type="EC" id="3.4.19.13" evidence="11"/>
<feature type="binding site" evidence="10">
    <location>
        <position position="480"/>
    </location>
    <ligand>
        <name>L-glutamate</name>
        <dbReference type="ChEBI" id="CHEBI:29985"/>
    </ligand>
</feature>
<keyword evidence="4 11" id="KW-0808">Transferase</keyword>
<dbReference type="GO" id="GO:0036374">
    <property type="term" value="F:glutathione hydrolase activity"/>
    <property type="evidence" value="ECO:0007669"/>
    <property type="project" value="UniProtKB-UniRule"/>
</dbReference>
<proteinExistence type="inferred from homology"/>
<comment type="caution">
    <text evidence="13">The sequence shown here is derived from an EMBL/GenBank/DDBJ whole genome shotgun (WGS) entry which is preliminary data.</text>
</comment>
<dbReference type="PANTHER" id="PTHR43199">
    <property type="entry name" value="GLUTATHIONE HYDROLASE"/>
    <property type="match status" value="1"/>
</dbReference>
<dbReference type="InterPro" id="IPR043138">
    <property type="entry name" value="GGT_lsub"/>
</dbReference>
<comment type="similarity">
    <text evidence="3 11">Belongs to the gamma-glutamyltransferase family.</text>
</comment>
<dbReference type="InterPro" id="IPR000101">
    <property type="entry name" value="GGT_peptidase"/>
</dbReference>
<dbReference type="Pfam" id="PF01019">
    <property type="entry name" value="G_glu_transpept"/>
    <property type="match status" value="1"/>
</dbReference>
<accession>A0A2S7K2G9</accession>
<organism evidence="13 14">
    <name type="scientific">Hyphococcus luteus</name>
    <dbReference type="NCBI Taxonomy" id="2058213"/>
    <lineage>
        <taxon>Bacteria</taxon>
        <taxon>Pseudomonadati</taxon>
        <taxon>Pseudomonadota</taxon>
        <taxon>Alphaproteobacteria</taxon>
        <taxon>Parvularculales</taxon>
        <taxon>Parvularculaceae</taxon>
        <taxon>Hyphococcus</taxon>
    </lineage>
</organism>
<comment type="catalytic activity">
    <reaction evidence="2 11">
        <text>glutathione + H2O = L-cysteinylglycine + L-glutamate</text>
        <dbReference type="Rhea" id="RHEA:28807"/>
        <dbReference type="ChEBI" id="CHEBI:15377"/>
        <dbReference type="ChEBI" id="CHEBI:29985"/>
        <dbReference type="ChEBI" id="CHEBI:57925"/>
        <dbReference type="ChEBI" id="CHEBI:61694"/>
        <dbReference type="EC" id="3.4.19.13"/>
    </reaction>
</comment>
<dbReference type="InterPro" id="IPR055262">
    <property type="entry name" value="GGT_CS"/>
</dbReference>
<evidence type="ECO:0000256" key="3">
    <source>
        <dbReference type="ARBA" id="ARBA00009381"/>
    </source>
</evidence>
<dbReference type="UniPathway" id="UPA00204"/>
<dbReference type="GO" id="GO:0103068">
    <property type="term" value="F:leukotriene C4 gamma-glutamyl transferase activity"/>
    <property type="evidence" value="ECO:0007669"/>
    <property type="project" value="UniProtKB-EC"/>
</dbReference>
<dbReference type="AlphaFoldDB" id="A0A2S7K2G9"/>
<evidence type="ECO:0000256" key="2">
    <source>
        <dbReference type="ARBA" id="ARBA00001089"/>
    </source>
</evidence>
<dbReference type="EC" id="2.3.2.2" evidence="11"/>
<feature type="active site" description="Nucleophile" evidence="9">
    <location>
        <position position="387"/>
    </location>
</feature>
<reference evidence="13 14" key="1">
    <citation type="submission" date="2017-12" db="EMBL/GenBank/DDBJ databases">
        <authorList>
            <person name="Hurst M.R.H."/>
        </authorList>
    </citation>
    <scope>NUCLEOTIDE SEQUENCE [LARGE SCALE GENOMIC DNA]</scope>
    <source>
        <strain evidence="13 14">SY-3-19</strain>
    </source>
</reference>
<evidence type="ECO:0000256" key="7">
    <source>
        <dbReference type="ARBA" id="ARBA00023315"/>
    </source>
</evidence>
<keyword evidence="7 11" id="KW-0012">Acyltransferase</keyword>
<evidence type="ECO:0000256" key="10">
    <source>
        <dbReference type="PIRSR" id="PIRSR600101-2"/>
    </source>
</evidence>
<keyword evidence="12" id="KW-0732">Signal</keyword>
<keyword evidence="6 11" id="KW-0865">Zymogen</keyword>
<evidence type="ECO:0000256" key="5">
    <source>
        <dbReference type="ARBA" id="ARBA00022801"/>
    </source>
</evidence>
<sequence>MLHRLCALIAALAVSLSASFAFAFAQEVPPLPNAVHSPNAGREGMVVAEEQRATEIGADILAQGGNAVDAAVATAFALAVTYPAAGNLGGGGFMMVYLADEDRVVAVDYREMAPGAADRDMYLDKEGEVVRADIMKTLKGAGVPGTVAGLLYAQEKYGRLSRKDVMAPAIRLAEKGYPLRYYDTARVEAYRSRLTRNEAALAEFFKPDGAAYLPGETFKRKDLAKTLKAISKKGRDGFYKGWVADAIVADMPNHGGLISHDDLENYEVTERDPVRGTYRGYDIVSMPPPSSGGVHLIEMLNMLETRAPRSGQSDDAETLHFLAEVMRRAYADRAEHLGDPDYVDVPVEGLTSKTYAHDLAAAIDPDSATPSSKIGAGDPYPYESADTTHLSVIDAEGNMVANTYTLNASFGSGIVIPGTGVLMNNEMDDFSAAPGVPNYYGLVGDEKNAIAAGKRPLSSMTPTLVFKDGEPYLATGAQGGSRIITAVLQVIVNVIDRGMNVADATDHPRIHHQWLPDEILYEPGLSADTIRLLEAKGHTLEPFDWHATPQTLLWRDGWAYGYADERTPGSAACSPDGGC</sequence>
<comment type="PTM">
    <text evidence="11">Cleaved by autocatalysis into a large and a small subunit.</text>
</comment>
<feature type="chain" id="PRO_5015759113" description="Glutathione hydrolase proenzyme" evidence="12">
    <location>
        <begin position="24"/>
        <end position="579"/>
    </location>
</feature>
<dbReference type="SUPFAM" id="SSF56235">
    <property type="entry name" value="N-terminal nucleophile aminohydrolases (Ntn hydrolases)"/>
    <property type="match status" value="1"/>
</dbReference>
<evidence type="ECO:0000256" key="4">
    <source>
        <dbReference type="ARBA" id="ARBA00022679"/>
    </source>
</evidence>
<dbReference type="Gene3D" id="3.60.20.40">
    <property type="match status" value="1"/>
</dbReference>
<name>A0A2S7K2G9_9PROT</name>
<evidence type="ECO:0000256" key="8">
    <source>
        <dbReference type="ARBA" id="ARBA00047417"/>
    </source>
</evidence>
<protein>
    <recommendedName>
        <fullName evidence="11">Glutathione hydrolase proenzyme</fullName>
        <ecNumber evidence="11">2.3.2.2</ecNumber>
        <ecNumber evidence="11">3.4.19.13</ecNumber>
    </recommendedName>
    <component>
        <recommendedName>
            <fullName evidence="11">Glutathione hydrolase large chain</fullName>
        </recommendedName>
    </component>
    <component>
        <recommendedName>
            <fullName evidence="11">Glutathione hydrolase small chain</fullName>
        </recommendedName>
    </component>
</protein>
<dbReference type="InterPro" id="IPR051792">
    <property type="entry name" value="GGT_bact"/>
</dbReference>